<protein>
    <recommendedName>
        <fullName evidence="1">TPM domain-containing protein</fullName>
    </recommendedName>
</protein>
<dbReference type="PANTHER" id="PTHR35514:SF1">
    <property type="entry name" value="THYLAKOID LUMENAL 15.0 KDA PROTEIN 2, CHLOROPLASTIC"/>
    <property type="match status" value="1"/>
</dbReference>
<organism evidence="2 3">
    <name type="scientific">Chrysophaeum taylorii</name>
    <dbReference type="NCBI Taxonomy" id="2483200"/>
    <lineage>
        <taxon>Eukaryota</taxon>
        <taxon>Sar</taxon>
        <taxon>Stramenopiles</taxon>
        <taxon>Ochrophyta</taxon>
        <taxon>Pelagophyceae</taxon>
        <taxon>Pelagomonadales</taxon>
        <taxon>Pelagomonadaceae</taxon>
        <taxon>Chrysophaeum</taxon>
    </lineage>
</organism>
<name>A0AAD7UJS2_9STRA</name>
<dbReference type="AlphaFoldDB" id="A0AAD7UJS2"/>
<sequence length="185" mass="19802">MGALLVIVTSVAALAPPPETTSWSSSSFAATTTTTTTTASRRCAFAAAAAVFVVAPCAAEARPEGVNRPELLPPRRPDGSTPTVIDAGVNFLTKGEMKRLETLIATLEKDTGYKVRVLCQRYPETPGLAIKDYWGVDDKTVVLVADKGLKGTSNILNFNVGDAFEDALPNIFWQRLQGRARTFPS</sequence>
<evidence type="ECO:0000259" key="1">
    <source>
        <dbReference type="Pfam" id="PF04536"/>
    </source>
</evidence>
<gene>
    <name evidence="2" type="ORF">CTAYLR_008235</name>
</gene>
<accession>A0AAD7UJS2</accession>
<evidence type="ECO:0000313" key="3">
    <source>
        <dbReference type="Proteomes" id="UP001230188"/>
    </source>
</evidence>
<dbReference type="InterPro" id="IPR007621">
    <property type="entry name" value="TPM_dom"/>
</dbReference>
<feature type="domain" description="TPM" evidence="1">
    <location>
        <begin position="90"/>
        <end position="177"/>
    </location>
</feature>
<reference evidence="2" key="1">
    <citation type="submission" date="2023-01" db="EMBL/GenBank/DDBJ databases">
        <title>Metagenome sequencing of chrysophaentin producing Chrysophaeum taylorii.</title>
        <authorList>
            <person name="Davison J."/>
            <person name="Bewley C."/>
        </authorList>
    </citation>
    <scope>NUCLEOTIDE SEQUENCE</scope>
    <source>
        <strain evidence="2">NIES-1699</strain>
    </source>
</reference>
<comment type="caution">
    <text evidence="2">The sequence shown here is derived from an EMBL/GenBank/DDBJ whole genome shotgun (WGS) entry which is preliminary data.</text>
</comment>
<evidence type="ECO:0000313" key="2">
    <source>
        <dbReference type="EMBL" id="KAJ8607977.1"/>
    </source>
</evidence>
<dbReference type="Pfam" id="PF04536">
    <property type="entry name" value="TPM_phosphatase"/>
    <property type="match status" value="1"/>
</dbReference>
<dbReference type="PANTHER" id="PTHR35514">
    <property type="entry name" value="THYLAKOID LUMENAL 15.0 KDA PROTEIN 2, CHLOROPLASTIC"/>
    <property type="match status" value="1"/>
</dbReference>
<keyword evidence="3" id="KW-1185">Reference proteome</keyword>
<dbReference type="EMBL" id="JAQMWT010000186">
    <property type="protein sequence ID" value="KAJ8607977.1"/>
    <property type="molecule type" value="Genomic_DNA"/>
</dbReference>
<proteinExistence type="predicted"/>
<dbReference type="Proteomes" id="UP001230188">
    <property type="component" value="Unassembled WGS sequence"/>
</dbReference>